<protein>
    <recommendedName>
        <fullName evidence="3">WXG100 family type VII secretion target</fullName>
    </recommendedName>
</protein>
<evidence type="ECO:0008006" key="3">
    <source>
        <dbReference type="Google" id="ProtNLM"/>
    </source>
</evidence>
<comment type="caution">
    <text evidence="1">The sequence shown here is derived from an EMBL/GenBank/DDBJ whole genome shotgun (WGS) entry which is preliminary data.</text>
</comment>
<sequence length="305" mass="33264">MAVTYVKDLEADLAKLGSYESAWKSLKEKSSWAADTINGAANSVVGRGWAGPASERYDGHRRKLVADVDKCADLAGRAATAVNACIHTLRFNQAQLDNEKSKLQGKVRMSVDSDGVVTLDPQDEDEDELVEKLVKAYNDIRARVDAQLAPQTAAFRAAVTEFKTLESTWTRRTLRTLNWNVQQGGNGNKFRAKQGYQNGDMGELAQRVIDGKVDVATLQELFGSGAKKLQEELNERDPNGNWEVHFGPASWKGQARYLGIPADFGNAVAVRTGSGLIATGDPTVTDLGPGDEKRSATRVRVIVDR</sequence>
<keyword evidence="2" id="KW-1185">Reference proteome</keyword>
<organism evidence="1 2">
    <name type="scientific">Nocardia goodfellowii</name>
    <dbReference type="NCBI Taxonomy" id="882446"/>
    <lineage>
        <taxon>Bacteria</taxon>
        <taxon>Bacillati</taxon>
        <taxon>Actinomycetota</taxon>
        <taxon>Actinomycetes</taxon>
        <taxon>Mycobacteriales</taxon>
        <taxon>Nocardiaceae</taxon>
        <taxon>Nocardia</taxon>
    </lineage>
</organism>
<name>A0ABS4QMU8_9NOCA</name>
<gene>
    <name evidence="1" type="ORF">BJ987_005939</name>
</gene>
<dbReference type="InterPro" id="IPR036691">
    <property type="entry name" value="Endo/exonu/phosph_ase_sf"/>
</dbReference>
<evidence type="ECO:0000313" key="2">
    <source>
        <dbReference type="Proteomes" id="UP001519325"/>
    </source>
</evidence>
<dbReference type="Proteomes" id="UP001519325">
    <property type="component" value="Unassembled WGS sequence"/>
</dbReference>
<accession>A0ABS4QMU8</accession>
<proteinExistence type="predicted"/>
<reference evidence="1 2" key="1">
    <citation type="submission" date="2021-03" db="EMBL/GenBank/DDBJ databases">
        <title>Sequencing the genomes of 1000 actinobacteria strains.</title>
        <authorList>
            <person name="Klenk H.-P."/>
        </authorList>
    </citation>
    <scope>NUCLEOTIDE SEQUENCE [LARGE SCALE GENOMIC DNA]</scope>
    <source>
        <strain evidence="1 2">DSM 45516</strain>
    </source>
</reference>
<dbReference type="EMBL" id="JAGGMR010000001">
    <property type="protein sequence ID" value="MBP2193038.1"/>
    <property type="molecule type" value="Genomic_DNA"/>
</dbReference>
<dbReference type="Gene3D" id="3.60.10.10">
    <property type="entry name" value="Endonuclease/exonuclease/phosphatase"/>
    <property type="match status" value="1"/>
</dbReference>
<evidence type="ECO:0000313" key="1">
    <source>
        <dbReference type="EMBL" id="MBP2193038.1"/>
    </source>
</evidence>
<dbReference type="RefSeq" id="WP_209896289.1">
    <property type="nucleotide sequence ID" value="NZ_JAGGMR010000001.1"/>
</dbReference>